<dbReference type="GO" id="GO:0003677">
    <property type="term" value="F:DNA binding"/>
    <property type="evidence" value="ECO:0007669"/>
    <property type="project" value="UniProtKB-KW"/>
</dbReference>
<accession>A0A8H9QZ29</accession>
<dbReference type="InterPro" id="IPR013826">
    <property type="entry name" value="Topo_IA_cen_sub3"/>
</dbReference>
<dbReference type="Pfam" id="PF01131">
    <property type="entry name" value="Topoisom_bac"/>
    <property type="match status" value="1"/>
</dbReference>
<evidence type="ECO:0000256" key="4">
    <source>
        <dbReference type="ARBA" id="ARBA00023029"/>
    </source>
</evidence>
<dbReference type="PROSITE" id="PS00396">
    <property type="entry name" value="TOPO_IA_1"/>
    <property type="match status" value="1"/>
</dbReference>
<dbReference type="Pfam" id="PF01751">
    <property type="entry name" value="Toprim"/>
    <property type="match status" value="1"/>
</dbReference>
<evidence type="ECO:0000256" key="8">
    <source>
        <dbReference type="ARBA" id="ARBA00031985"/>
    </source>
</evidence>
<evidence type="ECO:0000259" key="11">
    <source>
        <dbReference type="PROSITE" id="PS52039"/>
    </source>
</evidence>
<organism evidence="12">
    <name type="scientific">Clostridium perfringens</name>
    <dbReference type="NCBI Taxonomy" id="1502"/>
    <lineage>
        <taxon>Bacteria</taxon>
        <taxon>Bacillati</taxon>
        <taxon>Bacillota</taxon>
        <taxon>Clostridia</taxon>
        <taxon>Eubacteriales</taxon>
        <taxon>Clostridiaceae</taxon>
        <taxon>Clostridium</taxon>
    </lineage>
</organism>
<evidence type="ECO:0000313" key="12">
    <source>
        <dbReference type="EMBL" id="HAT4308286.1"/>
    </source>
</evidence>
<dbReference type="InterPro" id="IPR023405">
    <property type="entry name" value="Topo_IA_core_domain"/>
</dbReference>
<feature type="domain" description="Topo IA-type catalytic" evidence="11">
    <location>
        <begin position="162"/>
        <end position="595"/>
    </location>
</feature>
<evidence type="ECO:0000256" key="1">
    <source>
        <dbReference type="ARBA" id="ARBA00000213"/>
    </source>
</evidence>
<evidence type="ECO:0000256" key="10">
    <source>
        <dbReference type="ARBA" id="ARBA00032877"/>
    </source>
</evidence>
<keyword evidence="6 12" id="KW-0413">Isomerase</keyword>
<dbReference type="InterPro" id="IPR013824">
    <property type="entry name" value="Topo_IA_cen_sub1"/>
</dbReference>
<evidence type="ECO:0000256" key="3">
    <source>
        <dbReference type="ARBA" id="ARBA00012891"/>
    </source>
</evidence>
<gene>
    <name evidence="12" type="ORF">I9080_002096</name>
</gene>
<dbReference type="SUPFAM" id="SSF56712">
    <property type="entry name" value="Prokaryotic type I DNA topoisomerase"/>
    <property type="match status" value="1"/>
</dbReference>
<dbReference type="GO" id="GO:0006310">
    <property type="term" value="P:DNA recombination"/>
    <property type="evidence" value="ECO:0007669"/>
    <property type="project" value="TreeGrafter"/>
</dbReference>
<dbReference type="GO" id="GO:0003917">
    <property type="term" value="F:DNA topoisomerase type I (single strand cut, ATP-independent) activity"/>
    <property type="evidence" value="ECO:0007669"/>
    <property type="project" value="UniProtKB-EC"/>
</dbReference>
<proteinExistence type="inferred from homology"/>
<dbReference type="PANTHER" id="PTHR11390">
    <property type="entry name" value="PROKARYOTIC DNA TOPOISOMERASE"/>
    <property type="match status" value="1"/>
</dbReference>
<dbReference type="InterPro" id="IPR013825">
    <property type="entry name" value="Topo_IA_cen_sub2"/>
</dbReference>
<dbReference type="GO" id="GO:0006265">
    <property type="term" value="P:DNA topological change"/>
    <property type="evidence" value="ECO:0007669"/>
    <property type="project" value="InterPro"/>
</dbReference>
<dbReference type="InterPro" id="IPR003601">
    <property type="entry name" value="Topo_IA_2"/>
</dbReference>
<dbReference type="SMART" id="SM00493">
    <property type="entry name" value="TOPRIM"/>
    <property type="match status" value="1"/>
</dbReference>
<dbReference type="PRINTS" id="PR00417">
    <property type="entry name" value="PRTPISMRASEI"/>
</dbReference>
<dbReference type="EC" id="5.6.2.1" evidence="3"/>
<dbReference type="EMBL" id="DACTCB010000011">
    <property type="protein sequence ID" value="HAT4308286.1"/>
    <property type="molecule type" value="Genomic_DNA"/>
</dbReference>
<protein>
    <recommendedName>
        <fullName evidence="3">DNA topoisomerase</fullName>
        <ecNumber evidence="3">5.6.2.1</ecNumber>
    </recommendedName>
    <alternativeName>
        <fullName evidence="10">Omega-protein</fullName>
    </alternativeName>
    <alternativeName>
        <fullName evidence="9">Relaxing enzyme</fullName>
    </alternativeName>
    <alternativeName>
        <fullName evidence="7">Swivelase</fullName>
    </alternativeName>
    <alternativeName>
        <fullName evidence="8">Untwisting enzyme</fullName>
    </alternativeName>
</protein>
<dbReference type="InterPro" id="IPR006171">
    <property type="entry name" value="TOPRIM_dom"/>
</dbReference>
<evidence type="ECO:0000256" key="2">
    <source>
        <dbReference type="ARBA" id="ARBA00009446"/>
    </source>
</evidence>
<keyword evidence="5" id="KW-0238">DNA-binding</keyword>
<dbReference type="InterPro" id="IPR013497">
    <property type="entry name" value="Topo_IA_cen"/>
</dbReference>
<dbReference type="SMART" id="SM00436">
    <property type="entry name" value="TOP1Bc"/>
    <property type="match status" value="1"/>
</dbReference>
<dbReference type="PROSITE" id="PS52039">
    <property type="entry name" value="TOPO_IA_2"/>
    <property type="match status" value="1"/>
</dbReference>
<dbReference type="Gene3D" id="1.10.460.10">
    <property type="entry name" value="Topoisomerase I, domain 2"/>
    <property type="match status" value="1"/>
</dbReference>
<dbReference type="InterPro" id="IPR003602">
    <property type="entry name" value="Topo_IA_DNA-bd_dom"/>
</dbReference>
<evidence type="ECO:0000256" key="7">
    <source>
        <dbReference type="ARBA" id="ARBA00030003"/>
    </source>
</evidence>
<name>A0A8H9QZ29_CLOPF</name>
<dbReference type="Gene3D" id="1.10.290.10">
    <property type="entry name" value="Topoisomerase I, domain 4"/>
    <property type="match status" value="1"/>
</dbReference>
<dbReference type="Gene3D" id="2.70.20.10">
    <property type="entry name" value="Topoisomerase I, domain 3"/>
    <property type="match status" value="1"/>
</dbReference>
<dbReference type="InterPro" id="IPR000380">
    <property type="entry name" value="Topo_IA"/>
</dbReference>
<dbReference type="GO" id="GO:0043597">
    <property type="term" value="C:cytoplasmic replication fork"/>
    <property type="evidence" value="ECO:0007669"/>
    <property type="project" value="TreeGrafter"/>
</dbReference>
<keyword evidence="4" id="KW-0799">Topoisomerase</keyword>
<evidence type="ECO:0000256" key="9">
    <source>
        <dbReference type="ARBA" id="ARBA00032235"/>
    </source>
</evidence>
<comment type="caution">
    <text evidence="12">The sequence shown here is derived from an EMBL/GenBank/DDBJ whole genome shotgun (WGS) entry which is preliminary data.</text>
</comment>
<dbReference type="AlphaFoldDB" id="A0A8H9QZ29"/>
<dbReference type="Gene3D" id="3.40.50.140">
    <property type="match status" value="1"/>
</dbReference>
<dbReference type="PANTHER" id="PTHR11390:SF21">
    <property type="entry name" value="DNA TOPOISOMERASE 3-ALPHA"/>
    <property type="match status" value="1"/>
</dbReference>
<dbReference type="InterPro" id="IPR023406">
    <property type="entry name" value="Topo_IA_AS"/>
</dbReference>
<sequence length="713" mass="82210">MRVIIAEKPSYAKTIVNALEHIGEHFTRRDGYFESINYYVTWQFGHLFRLYTIEEYINSEDKRWKENILPYIPKQFKFRLKDDNGAKKQYQVIRKLINDKKVTEIVESGDADSEGNLLVTLVVSDVFRRDNLNKKRTRLWSSDQSETTIIESLNNLKDVNFYRNYSNEAYTRTCMDFLLGINLTRKFSLMNNRLTGARDIFSIGRCNTSIVDIIYERDMEIKNFIPVQYWQLESEEETKGEIVKLIDKDKFELVKEVKAKELAEHLNSCKAIVENVEEKLITKTAPKLFSLPSVQGILSDRYKISLGDSLKAIQSLYEAGYVTYPRTNSEYLSEDEVGKVRGIINKLNREGYNLKLKESKAIFNNAMVESHSALIITSKLPPKGSLNKTEEIVYNTIKNRFISKFLDEETKISQTIITITVGNRQYQLKGEVIKEKGFYNFEPLPKSKETVTLPNLNKGDEVNINFKPIKKETKPPAKLTLKALGKILENPFRKEYKNDEEAFKDVLEGIEIGTPATRTGIIENTKKYGYIIESKGTLSITDKGIYLIETLRRLNIDISKNRTVEFSKILKKVFRNELAPLAAVDIIKSELNEMFDSIQETKIEGFASDNKEKEVLGICPRCKKHNIVEGPKNFYCEGYKANPKCEFALWKENPFFKSKGKKLSKAIAKRLIKEGKAHVRGLRKKDNSGVYDADIILDDTGKYVNFKLSFENN</sequence>
<dbReference type="Proteomes" id="UP000859547">
    <property type="component" value="Unassembled WGS sequence"/>
</dbReference>
<comment type="catalytic activity">
    <reaction evidence="1">
        <text>ATP-independent breakage of single-stranded DNA, followed by passage and rejoining.</text>
        <dbReference type="EC" id="5.6.2.1"/>
    </reaction>
</comment>
<evidence type="ECO:0000256" key="6">
    <source>
        <dbReference type="ARBA" id="ARBA00023235"/>
    </source>
</evidence>
<dbReference type="SMART" id="SM00437">
    <property type="entry name" value="TOP1Ac"/>
    <property type="match status" value="1"/>
</dbReference>
<reference evidence="12" key="1">
    <citation type="journal article" date="2018" name="Genome Biol.">
        <title>SKESA: strategic k-mer extension for scrupulous assemblies.</title>
        <authorList>
            <person name="Souvorov A."/>
            <person name="Agarwala R."/>
            <person name="Lipman D.J."/>
        </authorList>
    </citation>
    <scope>NUCLEOTIDE SEQUENCE</scope>
    <source>
        <strain evidence="12">C8</strain>
    </source>
</reference>
<dbReference type="GO" id="GO:0006281">
    <property type="term" value="P:DNA repair"/>
    <property type="evidence" value="ECO:0007669"/>
    <property type="project" value="TreeGrafter"/>
</dbReference>
<evidence type="ECO:0000256" key="5">
    <source>
        <dbReference type="ARBA" id="ARBA00023125"/>
    </source>
</evidence>
<comment type="similarity">
    <text evidence="2">Belongs to the type IA topoisomerase family.</text>
</comment>
<reference evidence="12" key="2">
    <citation type="submission" date="2020-07" db="EMBL/GenBank/DDBJ databases">
        <authorList>
            <consortium name="NCBI Pathogen Detection Project"/>
        </authorList>
    </citation>
    <scope>NUCLEOTIDE SEQUENCE</scope>
    <source>
        <strain evidence="12">C8</strain>
    </source>
</reference>